<dbReference type="Proteomes" id="UP000235619">
    <property type="component" value="Unassembled WGS sequence"/>
</dbReference>
<evidence type="ECO:0000256" key="2">
    <source>
        <dbReference type="ARBA" id="ARBA00022840"/>
    </source>
</evidence>
<dbReference type="Gene3D" id="3.40.50.300">
    <property type="entry name" value="P-loop containing nucleotide triphosphate hydrolases"/>
    <property type="match status" value="1"/>
</dbReference>
<dbReference type="Pfam" id="PF00488">
    <property type="entry name" value="MutS_V"/>
    <property type="match status" value="1"/>
</dbReference>
<dbReference type="InterPro" id="IPR027417">
    <property type="entry name" value="P-loop_NTPase"/>
</dbReference>
<feature type="domain" description="DNA mismatch repair proteins mutS family" evidence="4">
    <location>
        <begin position="21"/>
        <end position="65"/>
    </location>
</feature>
<dbReference type="InterPro" id="IPR000432">
    <property type="entry name" value="DNA_mismatch_repair_MutS_C"/>
</dbReference>
<dbReference type="EMBL" id="PNJD01000315">
    <property type="protein sequence ID" value="PMP95766.1"/>
    <property type="molecule type" value="Genomic_DNA"/>
</dbReference>
<feature type="non-terminal residue" evidence="5">
    <location>
        <position position="67"/>
    </location>
</feature>
<dbReference type="PANTHER" id="PTHR11361">
    <property type="entry name" value="DNA MISMATCH REPAIR PROTEIN MUTS FAMILY MEMBER"/>
    <property type="match status" value="1"/>
</dbReference>
<evidence type="ECO:0000313" key="6">
    <source>
        <dbReference type="Proteomes" id="UP000235619"/>
    </source>
</evidence>
<evidence type="ECO:0000259" key="4">
    <source>
        <dbReference type="Pfam" id="PF00488"/>
    </source>
</evidence>
<dbReference type="AlphaFoldDB" id="A0A2N7QBG9"/>
<organism evidence="5 6">
    <name type="scientific">Thermodesulfobacterium geofontis</name>
    <dbReference type="NCBI Taxonomy" id="1295609"/>
    <lineage>
        <taxon>Bacteria</taxon>
        <taxon>Pseudomonadati</taxon>
        <taxon>Thermodesulfobacteriota</taxon>
        <taxon>Thermodesulfobacteria</taxon>
        <taxon>Thermodesulfobacteriales</taxon>
        <taxon>Thermodesulfobacteriaceae</taxon>
        <taxon>Thermodesulfobacterium</taxon>
    </lineage>
</organism>
<dbReference type="GO" id="GO:0030983">
    <property type="term" value="F:mismatched DNA binding"/>
    <property type="evidence" value="ECO:0007669"/>
    <property type="project" value="InterPro"/>
</dbReference>
<reference evidence="5 6" key="1">
    <citation type="submission" date="2018-01" db="EMBL/GenBank/DDBJ databases">
        <title>Metagenomic assembled genomes from two thermal pools in the Uzon Caldera, Kamchatka, Russia.</title>
        <authorList>
            <person name="Wilkins L."/>
            <person name="Ettinger C."/>
        </authorList>
    </citation>
    <scope>NUCLEOTIDE SEQUENCE [LARGE SCALE GENOMIC DNA]</scope>
    <source>
        <strain evidence="5">ARK-04</strain>
    </source>
</reference>
<protein>
    <recommendedName>
        <fullName evidence="4">DNA mismatch repair proteins mutS family domain-containing protein</fullName>
    </recommendedName>
</protein>
<dbReference type="GO" id="GO:0006298">
    <property type="term" value="P:mismatch repair"/>
    <property type="evidence" value="ECO:0007669"/>
    <property type="project" value="InterPro"/>
</dbReference>
<dbReference type="GO" id="GO:0140664">
    <property type="term" value="F:ATP-dependent DNA damage sensor activity"/>
    <property type="evidence" value="ECO:0007669"/>
    <property type="project" value="InterPro"/>
</dbReference>
<evidence type="ECO:0000256" key="1">
    <source>
        <dbReference type="ARBA" id="ARBA00022741"/>
    </source>
</evidence>
<dbReference type="GO" id="GO:0005524">
    <property type="term" value="F:ATP binding"/>
    <property type="evidence" value="ECO:0007669"/>
    <property type="project" value="UniProtKB-KW"/>
</dbReference>
<dbReference type="PANTHER" id="PTHR11361:SF14">
    <property type="entry name" value="DNA MISMATCH REPAIR PROTEIN MUTS, TYPE 2"/>
    <property type="match status" value="1"/>
</dbReference>
<dbReference type="InterPro" id="IPR045076">
    <property type="entry name" value="MutS"/>
</dbReference>
<keyword evidence="2" id="KW-0067">ATP-binding</keyword>
<sequence length="67" mass="7310">MKEKPSSKKVYNDFIIEKGLLISGPNLGGKTVSLKTIGILILMGQSGFPIPVKEAEFPVFSKIFVDL</sequence>
<name>A0A2N7QBG9_9BACT</name>
<gene>
    <name evidence="5" type="ORF">C0169_05150</name>
</gene>
<proteinExistence type="predicted"/>
<keyword evidence="3" id="KW-0238">DNA-binding</keyword>
<evidence type="ECO:0000256" key="3">
    <source>
        <dbReference type="ARBA" id="ARBA00023125"/>
    </source>
</evidence>
<dbReference type="SUPFAM" id="SSF52540">
    <property type="entry name" value="P-loop containing nucleoside triphosphate hydrolases"/>
    <property type="match status" value="1"/>
</dbReference>
<evidence type="ECO:0000313" key="5">
    <source>
        <dbReference type="EMBL" id="PMP95766.1"/>
    </source>
</evidence>
<comment type="caution">
    <text evidence="5">The sequence shown here is derived from an EMBL/GenBank/DDBJ whole genome shotgun (WGS) entry which is preliminary data.</text>
</comment>
<keyword evidence="1" id="KW-0547">Nucleotide-binding</keyword>
<accession>A0A2N7QBG9</accession>